<reference evidence="2" key="1">
    <citation type="submission" date="2023-04" db="EMBL/GenBank/DDBJ databases">
        <title>Phytophthora lilii NBRC 32176.</title>
        <authorList>
            <person name="Ichikawa N."/>
            <person name="Sato H."/>
            <person name="Tonouchi N."/>
        </authorList>
    </citation>
    <scope>NUCLEOTIDE SEQUENCE</scope>
    <source>
        <strain evidence="2">NBRC 32176</strain>
    </source>
</reference>
<evidence type="ECO:0000256" key="1">
    <source>
        <dbReference type="SAM" id="MobiDB-lite"/>
    </source>
</evidence>
<feature type="region of interest" description="Disordered" evidence="1">
    <location>
        <begin position="416"/>
        <end position="552"/>
    </location>
</feature>
<keyword evidence="3" id="KW-1185">Reference proteome</keyword>
<dbReference type="PANTHER" id="PTHR34496:SF6">
    <property type="entry name" value="GLYCOSYLTRANSFERASE 2-LIKE DOMAIN-CONTAINING PROTEIN"/>
    <property type="match status" value="1"/>
</dbReference>
<evidence type="ECO:0000313" key="2">
    <source>
        <dbReference type="EMBL" id="GMF16785.1"/>
    </source>
</evidence>
<feature type="region of interest" description="Disordered" evidence="1">
    <location>
        <begin position="319"/>
        <end position="341"/>
    </location>
</feature>
<dbReference type="Proteomes" id="UP001165083">
    <property type="component" value="Unassembled WGS sequence"/>
</dbReference>
<dbReference type="PANTHER" id="PTHR34496">
    <property type="entry name" value="GLCNAC TRANSFERASE-RELATED"/>
    <property type="match status" value="1"/>
</dbReference>
<proteinExistence type="predicted"/>
<dbReference type="EMBL" id="BSXW01000262">
    <property type="protein sequence ID" value="GMF16785.1"/>
    <property type="molecule type" value="Genomic_DNA"/>
</dbReference>
<feature type="compositionally biased region" description="Low complexity" evidence="1">
    <location>
        <begin position="458"/>
        <end position="484"/>
    </location>
</feature>
<comment type="caution">
    <text evidence="2">The sequence shown here is derived from an EMBL/GenBank/DDBJ whole genome shotgun (WGS) entry which is preliminary data.</text>
</comment>
<dbReference type="InterPro" id="IPR021067">
    <property type="entry name" value="Glycosyltransferase"/>
</dbReference>
<dbReference type="AlphaFoldDB" id="A0A9W6TNP4"/>
<organism evidence="2 3">
    <name type="scientific">Phytophthora lilii</name>
    <dbReference type="NCBI Taxonomy" id="2077276"/>
    <lineage>
        <taxon>Eukaryota</taxon>
        <taxon>Sar</taxon>
        <taxon>Stramenopiles</taxon>
        <taxon>Oomycota</taxon>
        <taxon>Peronosporomycetes</taxon>
        <taxon>Peronosporales</taxon>
        <taxon>Peronosporaceae</taxon>
        <taxon>Phytophthora</taxon>
    </lineage>
</organism>
<accession>A0A9W6TNP4</accession>
<name>A0A9W6TNP4_9STRA</name>
<evidence type="ECO:0000313" key="3">
    <source>
        <dbReference type="Proteomes" id="UP001165083"/>
    </source>
</evidence>
<dbReference type="OrthoDB" id="61578at2759"/>
<feature type="compositionally biased region" description="Low complexity" evidence="1">
    <location>
        <begin position="503"/>
        <end position="523"/>
    </location>
</feature>
<sequence>MMTWRLFMQLPPSAMPVASPRRALHQTVAPQAQQQQQLEAEKKLADERQRNVERQKETRGFHDERQIVMVLTHFRDSDACARTLVEARAMAFLSSRVHFRVFEEVYFTQEQTCVQRFCELKPRDCKQLLQSGQLRTQRRDASGAVGVTVARYIAEGMVERKFTDDFYLSVDPAVVVFTQNWDLELLKQWYSVGNDMAILSVAPKSIELRGLTNSTMLVQCSARIHSKDQDAVVEFNAPEPIPRQGAALLSPVLQTQYSEVFHFGPTHVLFAVRSDPHTPLISVGHEYARATRFWTRGYDFYAPNEDILFGRYEWQEPPLPMPSGDLHDHTEERRQRRTDEANRRIRRLLGLPVSVQDGQLDEFERYAVGKQRSMEAWQRFSGVDPRAAFNESTTNQFSLCGAVAGGKVHYVPRAGQEAEAPRDDDERGGGAPEAGGRRAGRRAQGAGGPVPPRRDPAHAAARPHPRGALPGVEGPAALQAAAAAARHDAEPLPQGAAADPEPAAQQRGAAAVRGAAAAAAHGGAAERQRGQRAHRAQDAVRPAPQLPSRSAQ</sequence>
<protein>
    <submittedName>
        <fullName evidence="2">Unnamed protein product</fullName>
    </submittedName>
</protein>
<feature type="compositionally biased region" description="Basic and acidic residues" evidence="1">
    <location>
        <begin position="325"/>
        <end position="341"/>
    </location>
</feature>
<feature type="compositionally biased region" description="Basic and acidic residues" evidence="1">
    <location>
        <begin position="419"/>
        <end position="428"/>
    </location>
</feature>
<dbReference type="Pfam" id="PF11397">
    <property type="entry name" value="GlcNAc"/>
    <property type="match status" value="1"/>
</dbReference>
<gene>
    <name evidence="2" type="ORF">Plil01_000605000</name>
</gene>